<dbReference type="InterPro" id="IPR016132">
    <property type="entry name" value="Phyto_chromo_attachment"/>
</dbReference>
<dbReference type="SMART" id="SM00065">
    <property type="entry name" value="GAF"/>
    <property type="match status" value="1"/>
</dbReference>
<dbReference type="Pfam" id="PF01590">
    <property type="entry name" value="GAF"/>
    <property type="match status" value="1"/>
</dbReference>
<comment type="catalytic activity">
    <reaction evidence="1">
        <text>ATP + protein L-histidine = ADP + protein N-phospho-L-histidine.</text>
        <dbReference type="EC" id="2.7.13.3"/>
    </reaction>
</comment>
<dbReference type="GO" id="GO:0016301">
    <property type="term" value="F:kinase activity"/>
    <property type="evidence" value="ECO:0007669"/>
    <property type="project" value="UniProtKB-KW"/>
</dbReference>
<keyword evidence="4 12" id="KW-0597">Phosphoprotein</keyword>
<keyword evidence="8 15" id="KW-0418">Kinase</keyword>
<keyword evidence="11" id="KW-0675">Receptor</keyword>
<gene>
    <name evidence="15" type="ORF">GCM10010923_05770</name>
</gene>
<evidence type="ECO:0000256" key="7">
    <source>
        <dbReference type="ARBA" id="ARBA00022741"/>
    </source>
</evidence>
<dbReference type="SMART" id="SM00448">
    <property type="entry name" value="REC"/>
    <property type="match status" value="1"/>
</dbReference>
<dbReference type="InterPro" id="IPR013515">
    <property type="entry name" value="Phytochrome_cen-reg"/>
</dbReference>
<dbReference type="Gene3D" id="3.30.450.20">
    <property type="entry name" value="PAS domain"/>
    <property type="match status" value="1"/>
</dbReference>
<dbReference type="PROSITE" id="PS50046">
    <property type="entry name" value="PHYTOCHROME_2"/>
    <property type="match status" value="1"/>
</dbReference>
<evidence type="ECO:0000259" key="13">
    <source>
        <dbReference type="PROSITE" id="PS50046"/>
    </source>
</evidence>
<keyword evidence="16" id="KW-1185">Reference proteome</keyword>
<evidence type="ECO:0000256" key="2">
    <source>
        <dbReference type="ARBA" id="ARBA00012438"/>
    </source>
</evidence>
<dbReference type="Pfam" id="PF07536">
    <property type="entry name" value="HWE_HK"/>
    <property type="match status" value="1"/>
</dbReference>
<dbReference type="InterPro" id="IPR001294">
    <property type="entry name" value="Phytochrome"/>
</dbReference>
<keyword evidence="5" id="KW-0716">Sensory transduction</keyword>
<keyword evidence="7" id="KW-0547">Nucleotide-binding</keyword>
<dbReference type="Pfam" id="PF08446">
    <property type="entry name" value="PAS_2"/>
    <property type="match status" value="1"/>
</dbReference>
<dbReference type="InterPro" id="IPR035965">
    <property type="entry name" value="PAS-like_dom_sf"/>
</dbReference>
<dbReference type="InterPro" id="IPR011006">
    <property type="entry name" value="CheY-like_superfamily"/>
</dbReference>
<dbReference type="EMBL" id="BMID01000001">
    <property type="protein sequence ID" value="GGA00119.1"/>
    <property type="molecule type" value="Genomic_DNA"/>
</dbReference>
<dbReference type="Pfam" id="PF00072">
    <property type="entry name" value="Response_reg"/>
    <property type="match status" value="1"/>
</dbReference>
<dbReference type="SUPFAM" id="SSF52172">
    <property type="entry name" value="CheY-like"/>
    <property type="match status" value="1"/>
</dbReference>
<dbReference type="PANTHER" id="PTHR41523:SF8">
    <property type="entry name" value="ETHYLENE RESPONSE SENSOR PROTEIN"/>
    <property type="match status" value="1"/>
</dbReference>
<evidence type="ECO:0000256" key="5">
    <source>
        <dbReference type="ARBA" id="ARBA00022606"/>
    </source>
</evidence>
<evidence type="ECO:0000313" key="16">
    <source>
        <dbReference type="Proteomes" id="UP000603317"/>
    </source>
</evidence>
<evidence type="ECO:0000256" key="10">
    <source>
        <dbReference type="ARBA" id="ARBA00022991"/>
    </source>
</evidence>
<evidence type="ECO:0000256" key="9">
    <source>
        <dbReference type="ARBA" id="ARBA00022840"/>
    </source>
</evidence>
<sequence length="849" mass="93749">MTDVRVDLTNCDREPIHLPEQIQPFGALIAIGTDWLVRRWSANAEEFLDLDRQLEAGSPLREILARKAVEELRDAMGLLDETDAVERIFGLDLLGDGTCYDIALHQSGRQYVFEIEHHDAARQMQSLNNLRPLTRQLETTANETELNTRTCDILREILGMDRVMLYKFHHDDTGEVIAESRSEDTESFFGLRYPASDIPKQARALYVRNVLRIIADVNGETVPVMPRDSSSGPLDLSLSTLRAVSPIHVEYLKNMGVAASLSISVIVRGKLWGLFACHHSEPVKLPFSVRTAAELLAQMFALTLDQRISDAAQRTAERGREIHDRVMIRLADEDNVADNLPMIIDSLKGQIPHDGASAYIEGKYVARGQAPTEEEFLAIVPKLQAELAGDVLAVESLAGKIPAAEAFADRVVGALAIPVSRTPRDYLVLWRKELRKTVTWAGNPDKPVTTGPHGERLTPRESFAAWEQEVEGYSAEWSGAEVRLAQMMRVTLLEVLLRIAANTMREREESRQKQDLLIAELNHRVRNILTLIRGLIGQSRHEAEDIASFAEIVGGRIRALANAHDALTAENWSPASLKRLIEIEAEAYVSGKADRVVIEGEDALLNPTAYSTLALVIHEMMTNAAKYGALCDRTGTVTVTLSRDADNDLRIAWRETGGPAVQAPERRGFGSTIIERSIPFELKGDAKIRYRLGGVEADFCVPASSVARGRGKSASLSDKAIKEGQQVEPLQHVLLVEDNMIIAMDTEETLRELGVAKVDMASSVKEARRLVENGAPELAVLDYNLGDETSEPLARELIAQGVPVAMATGYGEAIRDLDDLDVIGILAKPYDRDDLLGLFGRVRGSDQQG</sequence>
<keyword evidence="10" id="KW-0157">Chromophore</keyword>
<dbReference type="PROSITE" id="PS50110">
    <property type="entry name" value="RESPONSE_REGULATORY"/>
    <property type="match status" value="1"/>
</dbReference>
<dbReference type="InterPro" id="IPR036890">
    <property type="entry name" value="HATPase_C_sf"/>
</dbReference>
<dbReference type="EC" id="2.7.13.3" evidence="2"/>
<keyword evidence="6" id="KW-0808">Transferase</keyword>
<dbReference type="SUPFAM" id="SSF55785">
    <property type="entry name" value="PYP-like sensor domain (PAS domain)"/>
    <property type="match status" value="1"/>
</dbReference>
<dbReference type="InterPro" id="IPR013654">
    <property type="entry name" value="PAS_2"/>
</dbReference>
<feature type="modified residue" description="4-aspartylphosphate" evidence="12">
    <location>
        <position position="782"/>
    </location>
</feature>
<evidence type="ECO:0000256" key="3">
    <source>
        <dbReference type="ARBA" id="ARBA00022543"/>
    </source>
</evidence>
<dbReference type="PANTHER" id="PTHR41523">
    <property type="entry name" value="TWO-COMPONENT SYSTEM SENSOR PROTEIN"/>
    <property type="match status" value="1"/>
</dbReference>
<organism evidence="15 16">
    <name type="scientific">Blastomonas marina</name>
    <dbReference type="NCBI Taxonomy" id="1867408"/>
    <lineage>
        <taxon>Bacteria</taxon>
        <taxon>Pseudomonadati</taxon>
        <taxon>Pseudomonadota</taxon>
        <taxon>Alphaproteobacteria</taxon>
        <taxon>Sphingomonadales</taxon>
        <taxon>Sphingomonadaceae</taxon>
        <taxon>Blastomonas</taxon>
    </lineage>
</organism>
<dbReference type="PRINTS" id="PR01033">
    <property type="entry name" value="PHYTOCHROME"/>
</dbReference>
<feature type="domain" description="Response regulatory" evidence="14">
    <location>
        <begin position="732"/>
        <end position="843"/>
    </location>
</feature>
<evidence type="ECO:0000313" key="15">
    <source>
        <dbReference type="EMBL" id="GGA00119.1"/>
    </source>
</evidence>
<evidence type="ECO:0000256" key="8">
    <source>
        <dbReference type="ARBA" id="ARBA00022777"/>
    </source>
</evidence>
<dbReference type="Proteomes" id="UP000603317">
    <property type="component" value="Unassembled WGS sequence"/>
</dbReference>
<evidence type="ECO:0000256" key="12">
    <source>
        <dbReference type="PROSITE-ProRule" id="PRU00169"/>
    </source>
</evidence>
<dbReference type="InterPro" id="IPR029016">
    <property type="entry name" value="GAF-like_dom_sf"/>
</dbReference>
<dbReference type="InterPro" id="IPR043150">
    <property type="entry name" value="Phytochrome_PHY_sf"/>
</dbReference>
<dbReference type="InterPro" id="IPR001789">
    <property type="entry name" value="Sig_transdc_resp-reg_receiver"/>
</dbReference>
<comment type="caution">
    <text evidence="15">The sequence shown here is derived from an EMBL/GenBank/DDBJ whole genome shotgun (WGS) entry which is preliminary data.</text>
</comment>
<evidence type="ECO:0000256" key="11">
    <source>
        <dbReference type="ARBA" id="ARBA00023170"/>
    </source>
</evidence>
<feature type="domain" description="Phytochrome chromophore attachment site" evidence="13">
    <location>
        <begin position="142"/>
        <end position="298"/>
    </location>
</feature>
<accession>A0ABQ1F6A9</accession>
<dbReference type="Gene3D" id="3.40.50.2300">
    <property type="match status" value="1"/>
</dbReference>
<evidence type="ECO:0000256" key="6">
    <source>
        <dbReference type="ARBA" id="ARBA00022679"/>
    </source>
</evidence>
<dbReference type="InterPro" id="IPR011102">
    <property type="entry name" value="Sig_transdc_His_kinase_HWE"/>
</dbReference>
<keyword evidence="9" id="KW-0067">ATP-binding</keyword>
<protein>
    <recommendedName>
        <fullName evidence="2">histidine kinase</fullName>
        <ecNumber evidence="2">2.7.13.3</ecNumber>
    </recommendedName>
</protein>
<evidence type="ECO:0000259" key="14">
    <source>
        <dbReference type="PROSITE" id="PS50110"/>
    </source>
</evidence>
<keyword evidence="3" id="KW-0600">Photoreceptor protein</keyword>
<dbReference type="Gene3D" id="3.30.565.10">
    <property type="entry name" value="Histidine kinase-like ATPase, C-terminal domain"/>
    <property type="match status" value="1"/>
</dbReference>
<name>A0ABQ1F6A9_9SPHN</name>
<dbReference type="SMART" id="SM00911">
    <property type="entry name" value="HWE_HK"/>
    <property type="match status" value="1"/>
</dbReference>
<dbReference type="SUPFAM" id="SSF55874">
    <property type="entry name" value="ATPase domain of HSP90 chaperone/DNA topoisomerase II/histidine kinase"/>
    <property type="match status" value="1"/>
</dbReference>
<dbReference type="InterPro" id="IPR003018">
    <property type="entry name" value="GAF"/>
</dbReference>
<dbReference type="RefSeq" id="WP_188641271.1">
    <property type="nucleotide sequence ID" value="NZ_BMID01000001.1"/>
</dbReference>
<dbReference type="Gene3D" id="3.30.450.40">
    <property type="match status" value="1"/>
</dbReference>
<dbReference type="Gene3D" id="3.30.450.270">
    <property type="match status" value="1"/>
</dbReference>
<dbReference type="SUPFAM" id="SSF55781">
    <property type="entry name" value="GAF domain-like"/>
    <property type="match status" value="2"/>
</dbReference>
<reference evidence="16" key="1">
    <citation type="journal article" date="2019" name="Int. J. Syst. Evol. Microbiol.">
        <title>The Global Catalogue of Microorganisms (GCM) 10K type strain sequencing project: providing services to taxonomists for standard genome sequencing and annotation.</title>
        <authorList>
            <consortium name="The Broad Institute Genomics Platform"/>
            <consortium name="The Broad Institute Genome Sequencing Center for Infectious Disease"/>
            <person name="Wu L."/>
            <person name="Ma J."/>
        </authorList>
    </citation>
    <scope>NUCLEOTIDE SEQUENCE [LARGE SCALE GENOMIC DNA]</scope>
    <source>
        <strain evidence="16">CGMCC 1.15297</strain>
    </source>
</reference>
<dbReference type="Pfam" id="PF00360">
    <property type="entry name" value="PHY"/>
    <property type="match status" value="1"/>
</dbReference>
<evidence type="ECO:0000256" key="1">
    <source>
        <dbReference type="ARBA" id="ARBA00000085"/>
    </source>
</evidence>
<evidence type="ECO:0000256" key="4">
    <source>
        <dbReference type="ARBA" id="ARBA00022553"/>
    </source>
</evidence>
<proteinExistence type="predicted"/>